<dbReference type="AlphaFoldDB" id="A0AAV0Y5F7"/>
<keyword evidence="1" id="KW-1133">Transmembrane helix</keyword>
<evidence type="ECO:0000256" key="1">
    <source>
        <dbReference type="SAM" id="Phobius"/>
    </source>
</evidence>
<proteinExistence type="predicted"/>
<organism evidence="2 3">
    <name type="scientific">Macrosiphum euphorbiae</name>
    <name type="common">potato aphid</name>
    <dbReference type="NCBI Taxonomy" id="13131"/>
    <lineage>
        <taxon>Eukaryota</taxon>
        <taxon>Metazoa</taxon>
        <taxon>Ecdysozoa</taxon>
        <taxon>Arthropoda</taxon>
        <taxon>Hexapoda</taxon>
        <taxon>Insecta</taxon>
        <taxon>Pterygota</taxon>
        <taxon>Neoptera</taxon>
        <taxon>Paraneoptera</taxon>
        <taxon>Hemiptera</taxon>
        <taxon>Sternorrhyncha</taxon>
        <taxon>Aphidomorpha</taxon>
        <taxon>Aphidoidea</taxon>
        <taxon>Aphididae</taxon>
        <taxon>Macrosiphini</taxon>
        <taxon>Macrosiphum</taxon>
    </lineage>
</organism>
<accession>A0AAV0Y5F7</accession>
<keyword evidence="3" id="KW-1185">Reference proteome</keyword>
<sequence length="226" mass="25647">MSKRNFKRCLEADKKTPNLNFNNKSNLLNQTTNCEYFDVSQDQCSTNVCNPLTAQTTQTTMYPSLQDNLNQSNELTAVCLTNSPIEPISSENITLKDKLRQLICDYHISHNCVNKLLEILRSEGLDLPKDVRTLFQTPKNHSIINVHPGTYIHIGIEFMITPLLLAHVEQLKNTTDIQLGVNIDGMPISRSSKSNLWPILISIVNIPILSKYVMPVGIYYARFKKP</sequence>
<feature type="transmembrane region" description="Helical" evidence="1">
    <location>
        <begin position="196"/>
        <end position="221"/>
    </location>
</feature>
<dbReference type="Proteomes" id="UP001160148">
    <property type="component" value="Unassembled WGS sequence"/>
</dbReference>
<dbReference type="PANTHER" id="PTHR33053">
    <property type="entry name" value="PROTEIN, PUTATIVE-RELATED"/>
    <property type="match status" value="1"/>
</dbReference>
<gene>
    <name evidence="2" type="ORF">MEUPH1_LOCUS29576</name>
</gene>
<dbReference type="EMBL" id="CARXXK010001447">
    <property type="protein sequence ID" value="CAI6376169.1"/>
    <property type="molecule type" value="Genomic_DNA"/>
</dbReference>
<keyword evidence="1" id="KW-0812">Transmembrane</keyword>
<name>A0AAV0Y5F7_9HEMI</name>
<evidence type="ECO:0000313" key="3">
    <source>
        <dbReference type="Proteomes" id="UP001160148"/>
    </source>
</evidence>
<protein>
    <submittedName>
        <fullName evidence="2">Uncharacterized protein</fullName>
    </submittedName>
</protein>
<reference evidence="2 3" key="1">
    <citation type="submission" date="2023-01" db="EMBL/GenBank/DDBJ databases">
        <authorList>
            <person name="Whitehead M."/>
        </authorList>
    </citation>
    <scope>NUCLEOTIDE SEQUENCE [LARGE SCALE GENOMIC DNA]</scope>
</reference>
<comment type="caution">
    <text evidence="2">The sequence shown here is derived from an EMBL/GenBank/DDBJ whole genome shotgun (WGS) entry which is preliminary data.</text>
</comment>
<evidence type="ECO:0000313" key="2">
    <source>
        <dbReference type="EMBL" id="CAI6376169.1"/>
    </source>
</evidence>
<keyword evidence="1" id="KW-0472">Membrane</keyword>